<evidence type="ECO:0000313" key="2">
    <source>
        <dbReference type="EMBL" id="WCR12460.1"/>
    </source>
</evidence>
<keyword evidence="1" id="KW-1133">Transmembrane helix</keyword>
<protein>
    <submittedName>
        <fullName evidence="2">Uncharacterized protein</fullName>
    </submittedName>
</protein>
<reference evidence="2 3" key="1">
    <citation type="submission" date="2021-01" db="EMBL/GenBank/DDBJ databases">
        <title>Biogeographic distribution of Paracoccus.</title>
        <authorList>
            <person name="Hollensteiner J."/>
            <person name="Leineberger J."/>
            <person name="Brinkhoff T."/>
            <person name="Daniel R."/>
        </authorList>
    </citation>
    <scope>NUCLEOTIDE SEQUENCE [LARGE SCALE GENOMIC DNA]</scope>
    <source>
        <strain evidence="2 3">LMG25392</strain>
    </source>
</reference>
<accession>A0ABY7T081</accession>
<evidence type="ECO:0000256" key="1">
    <source>
        <dbReference type="SAM" id="Phobius"/>
    </source>
</evidence>
<gene>
    <name evidence="2" type="ORF">JHW45_04280</name>
</gene>
<organism evidence="2 3">
    <name type="scientific">Paracoccus stylophorae</name>
    <dbReference type="NCBI Taxonomy" id="659350"/>
    <lineage>
        <taxon>Bacteria</taxon>
        <taxon>Pseudomonadati</taxon>
        <taxon>Pseudomonadota</taxon>
        <taxon>Alphaproteobacteria</taxon>
        <taxon>Rhodobacterales</taxon>
        <taxon>Paracoccaceae</taxon>
        <taxon>Paracoccus</taxon>
    </lineage>
</organism>
<sequence>MFEVIVWAGAALTLAGVFALIWCIVTVARARRAGLDDDAMRARMRGVLAVNMGALAASTVGLMLVVLGIFLSR</sequence>
<keyword evidence="1" id="KW-0472">Membrane</keyword>
<evidence type="ECO:0000313" key="3">
    <source>
        <dbReference type="Proteomes" id="UP001218412"/>
    </source>
</evidence>
<name>A0ABY7T081_9RHOB</name>
<keyword evidence="3" id="KW-1185">Reference proteome</keyword>
<proteinExistence type="predicted"/>
<feature type="transmembrane region" description="Helical" evidence="1">
    <location>
        <begin position="6"/>
        <end position="28"/>
    </location>
</feature>
<dbReference type="Proteomes" id="UP001218412">
    <property type="component" value="Chromosome"/>
</dbReference>
<feature type="transmembrane region" description="Helical" evidence="1">
    <location>
        <begin position="48"/>
        <end position="71"/>
    </location>
</feature>
<dbReference type="EMBL" id="CP067134">
    <property type="protein sequence ID" value="WCR12460.1"/>
    <property type="molecule type" value="Genomic_DNA"/>
</dbReference>
<keyword evidence="1" id="KW-0812">Transmembrane</keyword>